<dbReference type="AlphaFoldDB" id="A0A6G7PX41"/>
<dbReference type="SUPFAM" id="SSF141371">
    <property type="entry name" value="PilZ domain-like"/>
    <property type="match status" value="1"/>
</dbReference>
<reference evidence="1 2" key="1">
    <citation type="submission" date="2020-02" db="EMBL/GenBank/DDBJ databases">
        <title>Genome analysis of Thermosulfuriphilus ammonigenes ST65T, an anaerobic thermophilic chemolithoautotrophic bacterium isolated from a deep-sea hydrothermal vent.</title>
        <authorList>
            <person name="Slobodkina G."/>
            <person name="Allioux M."/>
            <person name="Merkel A."/>
            <person name="Alain K."/>
            <person name="Jebbar M."/>
            <person name="Slobodkin A."/>
        </authorList>
    </citation>
    <scope>NUCLEOTIDE SEQUENCE [LARGE SCALE GENOMIC DNA]</scope>
    <source>
        <strain evidence="1 2">ST65</strain>
    </source>
</reference>
<protein>
    <submittedName>
        <fullName evidence="1">PilZ domain-containing protein</fullName>
    </submittedName>
</protein>
<dbReference type="Gene3D" id="2.40.10.220">
    <property type="entry name" value="predicted glycosyltransferase like domains"/>
    <property type="match status" value="1"/>
</dbReference>
<evidence type="ECO:0000313" key="2">
    <source>
        <dbReference type="Proteomes" id="UP000502179"/>
    </source>
</evidence>
<name>A0A6G7PX41_9BACT</name>
<dbReference type="GO" id="GO:0035438">
    <property type="term" value="F:cyclic-di-GMP binding"/>
    <property type="evidence" value="ECO:0007669"/>
    <property type="project" value="InterPro"/>
</dbReference>
<accession>A0A6G7PX41</accession>
<keyword evidence="2" id="KW-1185">Reference proteome</keyword>
<dbReference type="KEGG" id="tav:G4V39_06950"/>
<dbReference type="EMBL" id="CP048877">
    <property type="protein sequence ID" value="QIJ72018.1"/>
    <property type="molecule type" value="Genomic_DNA"/>
</dbReference>
<evidence type="ECO:0000313" key="1">
    <source>
        <dbReference type="EMBL" id="QIJ72018.1"/>
    </source>
</evidence>
<dbReference type="InterPro" id="IPR009875">
    <property type="entry name" value="PilZ_domain"/>
</dbReference>
<gene>
    <name evidence="1" type="ORF">G4V39_06950</name>
</gene>
<sequence length="190" mass="22649">MGEERREYVRINDRILLRYRPITGEELERCLRDYEEGLADPWPLAFSHPQLTRAADQVLRRLREKNKELAQLFSILNKKLDLILARIEKEEIEKNFRFYTVNISAAGLCLSLPETFSPGQLLELEIGLLPAMHFFRCYGEIVREECDGDENRLGIKFVWMTEEDRERLIEHIFERQVMALRLKRQRQDNP</sequence>
<dbReference type="RefSeq" id="WP_166032235.1">
    <property type="nucleotide sequence ID" value="NZ_CP048877.1"/>
</dbReference>
<dbReference type="Pfam" id="PF07238">
    <property type="entry name" value="PilZ"/>
    <property type="match status" value="1"/>
</dbReference>
<dbReference type="Proteomes" id="UP000502179">
    <property type="component" value="Chromosome"/>
</dbReference>
<organism evidence="1 2">
    <name type="scientific">Thermosulfuriphilus ammonigenes</name>
    <dbReference type="NCBI Taxonomy" id="1936021"/>
    <lineage>
        <taxon>Bacteria</taxon>
        <taxon>Pseudomonadati</taxon>
        <taxon>Thermodesulfobacteriota</taxon>
        <taxon>Thermodesulfobacteria</taxon>
        <taxon>Thermodesulfobacteriales</taxon>
        <taxon>Thermodesulfobacteriaceae</taxon>
        <taxon>Thermosulfuriphilus</taxon>
    </lineage>
</organism>
<proteinExistence type="predicted"/>